<feature type="transmembrane region" description="Helical" evidence="1">
    <location>
        <begin position="58"/>
        <end position="74"/>
    </location>
</feature>
<evidence type="ECO:0000259" key="2">
    <source>
        <dbReference type="PROSITE" id="PS51832"/>
    </source>
</evidence>
<dbReference type="SUPFAM" id="SSF55781">
    <property type="entry name" value="GAF domain-like"/>
    <property type="match status" value="1"/>
</dbReference>
<sequence>MWCYTPGVSRPQVWSYLLLLLSLGGIGYAAVTDQQVLLAGSALMLGMVTWPLGGLARWLSPVVYAAAFVASLTLPGNRPDLLELLGALLLIGGLGYITLREQGSTHELAWQRNTIAALRAGSERLAEARDADAIIRAGIGILDKLQVAPNMAFVAYRQGTPHILAARGVFEAFLDRPIHPSDSDSRSVQADHWVAEEVLALLKKPQRRSYHVAPVYGRASTHLGVLILTRDTETPFDEDETSVIASFARLLGAQLGQWNAIRELRDANDLTLRSLGAALERRDDDTGGHTNRVVSGSARLARRLSWADDQVKALRWGAYLHDLGKLAIPDSVLHKRGPLDPEERRIIQTHTTVGYDMLQDLHFLPAETLDLVRYHHERWDGTGYPAGLRGPNIPDTARLFSIVDVYDALTNARPYKPAWTRERALNEIRMQAGRQFDPQYVEAFLRMMAEQDDAHLVL</sequence>
<keyword evidence="1" id="KW-1133">Transmembrane helix</keyword>
<dbReference type="PROSITE" id="PS51832">
    <property type="entry name" value="HD_GYP"/>
    <property type="match status" value="1"/>
</dbReference>
<dbReference type="Proteomes" id="UP000236379">
    <property type="component" value="Unassembled WGS sequence"/>
</dbReference>
<keyword evidence="3" id="KW-0378">Hydrolase</keyword>
<dbReference type="SMART" id="SM00471">
    <property type="entry name" value="HDc"/>
    <property type="match status" value="1"/>
</dbReference>
<dbReference type="OrthoDB" id="9804747at2"/>
<dbReference type="EMBL" id="PPPD01000001">
    <property type="protein sequence ID" value="PNY82347.1"/>
    <property type="molecule type" value="Genomic_DNA"/>
</dbReference>
<reference evidence="3 4" key="1">
    <citation type="submission" date="2018-01" db="EMBL/GenBank/DDBJ databases">
        <title>Deinococcus koreensis sp. nov., a radiation-resistant bacterium isolated from river water.</title>
        <authorList>
            <person name="Choi A."/>
        </authorList>
    </citation>
    <scope>NUCLEOTIDE SEQUENCE [LARGE SCALE GENOMIC DNA]</scope>
    <source>
        <strain evidence="3 4">SJW1-2</strain>
    </source>
</reference>
<dbReference type="NCBIfam" id="TIGR00277">
    <property type="entry name" value="HDIG"/>
    <property type="match status" value="1"/>
</dbReference>
<feature type="domain" description="HD-GYP" evidence="2">
    <location>
        <begin position="264"/>
        <end position="458"/>
    </location>
</feature>
<protein>
    <submittedName>
        <fullName evidence="3">Phosphohydrolase</fullName>
    </submittedName>
</protein>
<dbReference type="InterPro" id="IPR003018">
    <property type="entry name" value="GAF"/>
</dbReference>
<proteinExistence type="predicted"/>
<organism evidence="3 4">
    <name type="scientific">Deinococcus koreensis</name>
    <dbReference type="NCBI Taxonomy" id="2054903"/>
    <lineage>
        <taxon>Bacteria</taxon>
        <taxon>Thermotogati</taxon>
        <taxon>Deinococcota</taxon>
        <taxon>Deinococci</taxon>
        <taxon>Deinococcales</taxon>
        <taxon>Deinococcaceae</taxon>
        <taxon>Deinococcus</taxon>
    </lineage>
</organism>
<keyword evidence="1" id="KW-0812">Transmembrane</keyword>
<evidence type="ECO:0000313" key="3">
    <source>
        <dbReference type="EMBL" id="PNY82347.1"/>
    </source>
</evidence>
<dbReference type="CDD" id="cd00077">
    <property type="entry name" value="HDc"/>
    <property type="match status" value="1"/>
</dbReference>
<dbReference type="InterPro" id="IPR006675">
    <property type="entry name" value="HDIG_dom"/>
</dbReference>
<feature type="transmembrane region" description="Helical" evidence="1">
    <location>
        <begin position="81"/>
        <end position="99"/>
    </location>
</feature>
<keyword evidence="1" id="KW-0472">Membrane</keyword>
<dbReference type="SUPFAM" id="SSF109604">
    <property type="entry name" value="HD-domain/PDEase-like"/>
    <property type="match status" value="1"/>
</dbReference>
<name>A0A2K3V0N4_9DEIO</name>
<dbReference type="PANTHER" id="PTHR45228:SF8">
    <property type="entry name" value="TWO-COMPONENT RESPONSE REGULATOR-RELATED"/>
    <property type="match status" value="1"/>
</dbReference>
<feature type="transmembrane region" description="Helical" evidence="1">
    <location>
        <begin position="13"/>
        <end position="31"/>
    </location>
</feature>
<comment type="caution">
    <text evidence="3">The sequence shown here is derived from an EMBL/GenBank/DDBJ whole genome shotgun (WGS) entry which is preliminary data.</text>
</comment>
<evidence type="ECO:0000256" key="1">
    <source>
        <dbReference type="SAM" id="Phobius"/>
    </source>
</evidence>
<dbReference type="Pfam" id="PF01590">
    <property type="entry name" value="GAF"/>
    <property type="match status" value="1"/>
</dbReference>
<gene>
    <name evidence="3" type="ORF">CVO96_14135</name>
</gene>
<dbReference type="Gene3D" id="1.10.3210.10">
    <property type="entry name" value="Hypothetical protein af1432"/>
    <property type="match status" value="1"/>
</dbReference>
<dbReference type="Pfam" id="PF13487">
    <property type="entry name" value="HD_5"/>
    <property type="match status" value="1"/>
</dbReference>
<dbReference type="InterPro" id="IPR003607">
    <property type="entry name" value="HD/PDEase_dom"/>
</dbReference>
<keyword evidence="4" id="KW-1185">Reference proteome</keyword>
<dbReference type="PANTHER" id="PTHR45228">
    <property type="entry name" value="CYCLIC DI-GMP PHOSPHODIESTERASE TM_0186-RELATED"/>
    <property type="match status" value="1"/>
</dbReference>
<evidence type="ECO:0000313" key="4">
    <source>
        <dbReference type="Proteomes" id="UP000236379"/>
    </source>
</evidence>
<dbReference type="InterPro" id="IPR052020">
    <property type="entry name" value="Cyclic_di-GMP/3'3'-cGAMP_PDE"/>
</dbReference>
<dbReference type="InterPro" id="IPR037522">
    <property type="entry name" value="HD_GYP_dom"/>
</dbReference>
<accession>A0A2K3V0N4</accession>
<dbReference type="AlphaFoldDB" id="A0A2K3V0N4"/>
<dbReference type="GO" id="GO:0016787">
    <property type="term" value="F:hydrolase activity"/>
    <property type="evidence" value="ECO:0007669"/>
    <property type="project" value="UniProtKB-KW"/>
</dbReference>